<organism evidence="1 2">
    <name type="scientific">Ensete ventricosum</name>
    <name type="common">Abyssinian banana</name>
    <name type="synonym">Musa ensete</name>
    <dbReference type="NCBI Taxonomy" id="4639"/>
    <lineage>
        <taxon>Eukaryota</taxon>
        <taxon>Viridiplantae</taxon>
        <taxon>Streptophyta</taxon>
        <taxon>Embryophyta</taxon>
        <taxon>Tracheophyta</taxon>
        <taxon>Spermatophyta</taxon>
        <taxon>Magnoliopsida</taxon>
        <taxon>Liliopsida</taxon>
        <taxon>Zingiberales</taxon>
        <taxon>Musaceae</taxon>
        <taxon>Ensete</taxon>
    </lineage>
</organism>
<gene>
    <name evidence="1" type="ORF">B296_00039120</name>
</gene>
<dbReference type="EMBL" id="AMZH03014648">
    <property type="protein sequence ID" value="RRT47276.1"/>
    <property type="molecule type" value="Genomic_DNA"/>
</dbReference>
<sequence length="427" mass="46145">MPPSPFFPSAAASITACTMLPASTAAISRCHFCPNVATYPCRRRCLCLSFSRTIVPALSISVAPLHQRQPHQRSAPSPLICSLTPRPSATAVSPCFPLLSVAFFFSTDSRCRWLPMPPPAVAGCRCFPQLLTMGPRRHHNTRRTSSLRSFFSPASARQGLYLVGLIHIFPLQRCHRCPPLSLLSPLPSAAYAAAPSFAAALPRIAALPLLPPSSATANVVPSIAASLAYRCPLLPLTAIAVVVPPILTVGINNNRRSHRCCSSLPSPPWALPPAPTASFPCRHRCFPTSRSPPSATLVMLLPLTPPSLPLLYRHRQQPPQPSSSFAVPIHTFSLQPSHHRCLCLPLSSVHHSLALVSQHTSPADLLQRSARCLHIVAHSLDKQQSLAATSARFLCNCTARDITDALDPTSKTGVEHFLFTILCDGYR</sequence>
<accession>A0A426Y687</accession>
<evidence type="ECO:0000313" key="1">
    <source>
        <dbReference type="EMBL" id="RRT47276.1"/>
    </source>
</evidence>
<dbReference type="AlphaFoldDB" id="A0A426Y687"/>
<proteinExistence type="predicted"/>
<name>A0A426Y687_ENSVE</name>
<evidence type="ECO:0000313" key="2">
    <source>
        <dbReference type="Proteomes" id="UP000287651"/>
    </source>
</evidence>
<reference evidence="1 2" key="1">
    <citation type="journal article" date="2014" name="Agronomy (Basel)">
        <title>A Draft Genome Sequence for Ensete ventricosum, the Drought-Tolerant Tree Against Hunger.</title>
        <authorList>
            <person name="Harrison J."/>
            <person name="Moore K.A."/>
            <person name="Paszkiewicz K."/>
            <person name="Jones T."/>
            <person name="Grant M."/>
            <person name="Ambacheew D."/>
            <person name="Muzemil S."/>
            <person name="Studholme D.J."/>
        </authorList>
    </citation>
    <scope>NUCLEOTIDE SEQUENCE [LARGE SCALE GENOMIC DNA]</scope>
</reference>
<comment type="caution">
    <text evidence="1">The sequence shown here is derived from an EMBL/GenBank/DDBJ whole genome shotgun (WGS) entry which is preliminary data.</text>
</comment>
<protein>
    <submittedName>
        <fullName evidence="1">Uncharacterized protein</fullName>
    </submittedName>
</protein>
<dbReference type="Proteomes" id="UP000287651">
    <property type="component" value="Unassembled WGS sequence"/>
</dbReference>